<reference evidence="1 2" key="1">
    <citation type="journal article" date="2012" name="J. Biotechnol.">
        <title>Genome sequence of the plant growth promoting strain Bacillus amyloliquefaciens subsp. plantarum B9601-Y2 and expression of mersacidin and other secondary metabolites.</title>
        <authorList>
            <person name="He P."/>
            <person name="Hao K."/>
            <person name="Blom J."/>
            <person name="Ruckert C."/>
            <person name="Vater J."/>
            <person name="Mao Z."/>
            <person name="Wu Y."/>
            <person name="Hou M."/>
            <person name="He P."/>
            <person name="He Y."/>
            <person name="Borriss R."/>
        </authorList>
    </citation>
    <scope>NUCLEOTIDE SEQUENCE [LARGE SCALE GENOMIC DNA]</scope>
    <source>
        <strain evidence="1">Y2</strain>
    </source>
</reference>
<proteinExistence type="predicted"/>
<name>I2C6D3_BACAY</name>
<dbReference type="AlphaFoldDB" id="I2C6D3"/>
<gene>
    <name evidence="1" type="ORF">MUS_2261</name>
</gene>
<organism evidence="1 2">
    <name type="scientific">Bacillus amyloliquefaciens (strain Y2)</name>
    <name type="common">Bacillus amyloliquefaciens subsp. plantarum (strain B9601-Y2)</name>
    <dbReference type="NCBI Taxonomy" id="1155777"/>
    <lineage>
        <taxon>Bacteria</taxon>
        <taxon>Bacillati</taxon>
        <taxon>Bacillota</taxon>
        <taxon>Bacilli</taxon>
        <taxon>Bacillales</taxon>
        <taxon>Bacillaceae</taxon>
        <taxon>Bacillus</taxon>
        <taxon>Bacillus amyloliquefaciens group</taxon>
    </lineage>
</organism>
<dbReference type="Proteomes" id="UP000002878">
    <property type="component" value="Chromosome"/>
</dbReference>
<dbReference type="PATRIC" id="fig|1126211.3.peg.2159"/>
<evidence type="ECO:0000313" key="1">
    <source>
        <dbReference type="EMBL" id="AFJ62207.1"/>
    </source>
</evidence>
<accession>I2C6D3</accession>
<dbReference type="KEGG" id="bqy:MUS_2261"/>
<protein>
    <submittedName>
        <fullName evidence="1">Uncharacterized protein</fullName>
    </submittedName>
</protein>
<evidence type="ECO:0000313" key="2">
    <source>
        <dbReference type="Proteomes" id="UP000002878"/>
    </source>
</evidence>
<sequence length="38" mass="4321">MGFVKTFLEKSAVYMWIDVFKAVRIGKGTVSSGKRRNL</sequence>
<dbReference type="EMBL" id="CP003332">
    <property type="protein sequence ID" value="AFJ62207.1"/>
    <property type="molecule type" value="Genomic_DNA"/>
</dbReference>
<dbReference type="HOGENOM" id="CLU_3323946_0_0_9"/>